<dbReference type="InterPro" id="IPR036291">
    <property type="entry name" value="NAD(P)-bd_dom_sf"/>
</dbReference>
<name>A0A6A5ULJ8_9PLEO</name>
<evidence type="ECO:0000259" key="3">
    <source>
        <dbReference type="Pfam" id="PF16884"/>
    </source>
</evidence>
<dbReference type="InterPro" id="IPR045010">
    <property type="entry name" value="MDR_fam"/>
</dbReference>
<dbReference type="SUPFAM" id="SSF51735">
    <property type="entry name" value="NAD(P)-binding Rossmann-fold domains"/>
    <property type="match status" value="1"/>
</dbReference>
<dbReference type="EMBL" id="ML976759">
    <property type="protein sequence ID" value="KAF1965588.1"/>
    <property type="molecule type" value="Genomic_DNA"/>
</dbReference>
<keyword evidence="5" id="KW-1185">Reference proteome</keyword>
<reference evidence="4" key="1">
    <citation type="journal article" date="2020" name="Stud. Mycol.">
        <title>101 Dothideomycetes genomes: a test case for predicting lifestyles and emergence of pathogens.</title>
        <authorList>
            <person name="Haridas S."/>
            <person name="Albert R."/>
            <person name="Binder M."/>
            <person name="Bloem J."/>
            <person name="Labutti K."/>
            <person name="Salamov A."/>
            <person name="Andreopoulos B."/>
            <person name="Baker S."/>
            <person name="Barry K."/>
            <person name="Bills G."/>
            <person name="Bluhm B."/>
            <person name="Cannon C."/>
            <person name="Castanera R."/>
            <person name="Culley D."/>
            <person name="Daum C."/>
            <person name="Ezra D."/>
            <person name="Gonzalez J."/>
            <person name="Henrissat B."/>
            <person name="Kuo A."/>
            <person name="Liang C."/>
            <person name="Lipzen A."/>
            <person name="Lutzoni F."/>
            <person name="Magnuson J."/>
            <person name="Mondo S."/>
            <person name="Nolan M."/>
            <person name="Ohm R."/>
            <person name="Pangilinan J."/>
            <person name="Park H.-J."/>
            <person name="Ramirez L."/>
            <person name="Alfaro M."/>
            <person name="Sun H."/>
            <person name="Tritt A."/>
            <person name="Yoshinaga Y."/>
            <person name="Zwiers L.-H."/>
            <person name="Turgeon B."/>
            <person name="Goodwin S."/>
            <person name="Spatafora J."/>
            <person name="Crous P."/>
            <person name="Grigoriev I."/>
        </authorList>
    </citation>
    <scope>NUCLEOTIDE SEQUENCE</scope>
    <source>
        <strain evidence="4">CBS 107.79</strain>
    </source>
</reference>
<dbReference type="AlphaFoldDB" id="A0A6A5ULJ8"/>
<dbReference type="Pfam" id="PF00107">
    <property type="entry name" value="ADH_zinc_N"/>
    <property type="match status" value="1"/>
</dbReference>
<dbReference type="PANTHER" id="PTHR43205">
    <property type="entry name" value="PROSTAGLANDIN REDUCTASE"/>
    <property type="match status" value="1"/>
</dbReference>
<dbReference type="FunFam" id="3.40.50.720:FF:000121">
    <property type="entry name" value="Prostaglandin reductase 2"/>
    <property type="match status" value="1"/>
</dbReference>
<proteinExistence type="predicted"/>
<dbReference type="OrthoDB" id="809632at2759"/>
<keyword evidence="1" id="KW-0560">Oxidoreductase</keyword>
<dbReference type="GO" id="GO:0016628">
    <property type="term" value="F:oxidoreductase activity, acting on the CH-CH group of donors, NAD or NADP as acceptor"/>
    <property type="evidence" value="ECO:0007669"/>
    <property type="project" value="InterPro"/>
</dbReference>
<dbReference type="Gene3D" id="3.90.180.10">
    <property type="entry name" value="Medium-chain alcohol dehydrogenases, catalytic domain"/>
    <property type="match status" value="1"/>
</dbReference>
<evidence type="ECO:0000313" key="4">
    <source>
        <dbReference type="EMBL" id="KAF1965588.1"/>
    </source>
</evidence>
<evidence type="ECO:0000256" key="1">
    <source>
        <dbReference type="ARBA" id="ARBA00023002"/>
    </source>
</evidence>
<dbReference type="CDD" id="cd05288">
    <property type="entry name" value="PGDH"/>
    <property type="match status" value="1"/>
</dbReference>
<dbReference type="Proteomes" id="UP000800036">
    <property type="component" value="Unassembled WGS sequence"/>
</dbReference>
<organism evidence="4 5">
    <name type="scientific">Bimuria novae-zelandiae CBS 107.79</name>
    <dbReference type="NCBI Taxonomy" id="1447943"/>
    <lineage>
        <taxon>Eukaryota</taxon>
        <taxon>Fungi</taxon>
        <taxon>Dikarya</taxon>
        <taxon>Ascomycota</taxon>
        <taxon>Pezizomycotina</taxon>
        <taxon>Dothideomycetes</taxon>
        <taxon>Pleosporomycetidae</taxon>
        <taxon>Pleosporales</taxon>
        <taxon>Massarineae</taxon>
        <taxon>Didymosphaeriaceae</taxon>
        <taxon>Bimuria</taxon>
    </lineage>
</organism>
<evidence type="ECO:0000313" key="5">
    <source>
        <dbReference type="Proteomes" id="UP000800036"/>
    </source>
</evidence>
<feature type="domain" description="Oxidoreductase N-terminal" evidence="3">
    <location>
        <begin position="9"/>
        <end position="123"/>
    </location>
</feature>
<evidence type="ECO:0000259" key="2">
    <source>
        <dbReference type="Pfam" id="PF00107"/>
    </source>
</evidence>
<dbReference type="InterPro" id="IPR013149">
    <property type="entry name" value="ADH-like_C"/>
</dbReference>
<protein>
    <submittedName>
        <fullName evidence="4">NAD(P)-binding protein</fullName>
    </submittedName>
</protein>
<dbReference type="PANTHER" id="PTHR43205:SF19">
    <property type="entry name" value="ENOYL REDUCTASE (ER) DOMAIN-CONTAINING PROTEIN"/>
    <property type="match status" value="1"/>
</dbReference>
<dbReference type="SUPFAM" id="SSF50129">
    <property type="entry name" value="GroES-like"/>
    <property type="match status" value="1"/>
</dbReference>
<accession>A0A6A5ULJ8</accession>
<feature type="domain" description="Alcohol dehydrogenase-like C-terminal" evidence="2">
    <location>
        <begin position="174"/>
        <end position="293"/>
    </location>
</feature>
<dbReference type="Gene3D" id="3.40.50.720">
    <property type="entry name" value="NAD(P)-binding Rossmann-like Domain"/>
    <property type="match status" value="1"/>
</dbReference>
<gene>
    <name evidence="4" type="ORF">BU23DRAFT_560944</name>
</gene>
<dbReference type="Pfam" id="PF16884">
    <property type="entry name" value="ADH_N_2"/>
    <property type="match status" value="1"/>
</dbReference>
<dbReference type="InterPro" id="IPR011032">
    <property type="entry name" value="GroES-like_sf"/>
</dbReference>
<dbReference type="InterPro" id="IPR041694">
    <property type="entry name" value="ADH_N_2"/>
</dbReference>
<sequence length="355" mass="38590">MAPLPKQTRQWILANPPKTNVQLDGPNATFSLRTTDIAPLADNQVLIKLKYLSNDPAQRGWIQADADADRLYAPPVRAGEAMRSYGIGEVVQSKAANLKEDTLVSCITDWQEYKVLDAAACTPIQEDPAAGIKATHYIGALGGPGITAWYGLTEVVRTTADDVVVVSGAAGSTGSMVVQIAKRVLGCKKVIGIAGGAKKCRWVESLGADICVDYKSSSFQADLAKATEGYVDVYFDNVGGHILDLMLKRVKRFGRVAACGSISTYNDPEATHLKNWTEVIMNRIEIKGFIVLDAFAKGKGPENMGHLRKAVQEGKIKMQDQEETVVQTKFEDIPRTWMMLFEGANQGKLVTELKA</sequence>